<dbReference type="GO" id="GO:0000976">
    <property type="term" value="F:transcription cis-regulatory region binding"/>
    <property type="evidence" value="ECO:0007669"/>
    <property type="project" value="TreeGrafter"/>
</dbReference>
<dbReference type="Gene3D" id="1.10.357.10">
    <property type="entry name" value="Tetracycline Repressor, domain 2"/>
    <property type="match status" value="1"/>
</dbReference>
<dbReference type="InterPro" id="IPR009057">
    <property type="entry name" value="Homeodomain-like_sf"/>
</dbReference>
<evidence type="ECO:0000313" key="4">
    <source>
        <dbReference type="EMBL" id="QJQ02232.1"/>
    </source>
</evidence>
<proteinExistence type="predicted"/>
<dbReference type="AlphaFoldDB" id="A0A6M3ZXJ2"/>
<dbReference type="EMBL" id="CP008956">
    <property type="protein sequence ID" value="QJQ02232.1"/>
    <property type="molecule type" value="Genomic_DNA"/>
</dbReference>
<organism evidence="4 5">
    <name type="scientific">Herbaspirillum rubrisubalbicans Os34</name>
    <dbReference type="NCBI Taxonomy" id="1235827"/>
    <lineage>
        <taxon>Bacteria</taxon>
        <taxon>Pseudomonadati</taxon>
        <taxon>Pseudomonadota</taxon>
        <taxon>Betaproteobacteria</taxon>
        <taxon>Burkholderiales</taxon>
        <taxon>Oxalobacteraceae</taxon>
        <taxon>Herbaspirillum</taxon>
    </lineage>
</organism>
<dbReference type="SUPFAM" id="SSF48498">
    <property type="entry name" value="Tetracyclin repressor-like, C-terminal domain"/>
    <property type="match status" value="1"/>
</dbReference>
<dbReference type="Pfam" id="PF14246">
    <property type="entry name" value="TetR_C_7"/>
    <property type="match status" value="1"/>
</dbReference>
<dbReference type="SUPFAM" id="SSF46689">
    <property type="entry name" value="Homeodomain-like"/>
    <property type="match status" value="1"/>
</dbReference>
<gene>
    <name evidence="4" type="ORF">C798_18925</name>
</gene>
<sequence>MLILKQGLDFNIESIAVNAGVARRTFYSYFEDKEAFVAELLRDAETAIGTADDELAGILEKPLAEALYELGIRYLKGINQRTEFRWARLLASANKTYPRLVERISHEARCRDHALLTRIVEQAMTSGRLISCDPAQAAGDIVGLWHGVAVWQIAICSLPTLSHDEIDRRVRRGVHLFLCIYEP</sequence>
<reference evidence="4 5" key="1">
    <citation type="journal article" date="2012" name="J. Bacteriol.">
        <title>Genome sequence of the pathogenic Herbaspirillum seropedicae strain Os34, isolated from rice roots.</title>
        <authorList>
            <person name="Ye W."/>
            <person name="Ye S."/>
            <person name="Liu J."/>
            <person name="Chang S."/>
            <person name="Chen M."/>
            <person name="Zhu B."/>
            <person name="Guo L."/>
            <person name="An Q."/>
        </authorList>
    </citation>
    <scope>NUCLEOTIDE SEQUENCE [LARGE SCALE GENOMIC DNA]</scope>
    <source>
        <strain evidence="4 5">Os34</strain>
    </source>
</reference>
<protein>
    <submittedName>
        <fullName evidence="4">TetR/AcrR family transcriptional regulator</fullName>
    </submittedName>
</protein>
<accession>A0A6M3ZXJ2</accession>
<dbReference type="InterPro" id="IPR036271">
    <property type="entry name" value="Tet_transcr_reg_TetR-rel_C_sf"/>
</dbReference>
<feature type="DNA-binding region" description="H-T-H motif" evidence="2">
    <location>
        <begin position="11"/>
        <end position="30"/>
    </location>
</feature>
<dbReference type="InterPro" id="IPR039536">
    <property type="entry name" value="TetR_C_Proteobacteria"/>
</dbReference>
<dbReference type="InterPro" id="IPR050109">
    <property type="entry name" value="HTH-type_TetR-like_transc_reg"/>
</dbReference>
<keyword evidence="1 2" id="KW-0238">DNA-binding</keyword>
<dbReference type="PROSITE" id="PS50977">
    <property type="entry name" value="HTH_TETR_2"/>
    <property type="match status" value="1"/>
</dbReference>
<dbReference type="Pfam" id="PF00440">
    <property type="entry name" value="TetR_N"/>
    <property type="match status" value="1"/>
</dbReference>
<dbReference type="InterPro" id="IPR001647">
    <property type="entry name" value="HTH_TetR"/>
</dbReference>
<dbReference type="GO" id="GO:0003700">
    <property type="term" value="F:DNA-binding transcription factor activity"/>
    <property type="evidence" value="ECO:0007669"/>
    <property type="project" value="TreeGrafter"/>
</dbReference>
<evidence type="ECO:0000256" key="2">
    <source>
        <dbReference type="PROSITE-ProRule" id="PRU00335"/>
    </source>
</evidence>
<evidence type="ECO:0000259" key="3">
    <source>
        <dbReference type="PROSITE" id="PS50977"/>
    </source>
</evidence>
<name>A0A6M3ZXJ2_9BURK</name>
<feature type="domain" description="HTH tetR-type" evidence="3">
    <location>
        <begin position="1"/>
        <end position="48"/>
    </location>
</feature>
<evidence type="ECO:0000313" key="5">
    <source>
        <dbReference type="Proteomes" id="UP000501648"/>
    </source>
</evidence>
<dbReference type="PANTHER" id="PTHR30055:SF146">
    <property type="entry name" value="HTH-TYPE TRANSCRIPTIONAL DUAL REGULATOR CECR"/>
    <property type="match status" value="1"/>
</dbReference>
<evidence type="ECO:0000256" key="1">
    <source>
        <dbReference type="ARBA" id="ARBA00023125"/>
    </source>
</evidence>
<dbReference type="Gene3D" id="1.10.10.60">
    <property type="entry name" value="Homeodomain-like"/>
    <property type="match status" value="1"/>
</dbReference>
<dbReference type="PANTHER" id="PTHR30055">
    <property type="entry name" value="HTH-TYPE TRANSCRIPTIONAL REGULATOR RUTR"/>
    <property type="match status" value="1"/>
</dbReference>
<dbReference type="Proteomes" id="UP000501648">
    <property type="component" value="Chromosome"/>
</dbReference>